<evidence type="ECO:0000256" key="4">
    <source>
        <dbReference type="RuleBase" id="RU366057"/>
    </source>
</evidence>
<evidence type="ECO:0000313" key="5">
    <source>
        <dbReference type="EMBL" id="CAG2010921.1"/>
    </source>
</evidence>
<keyword evidence="3 4" id="KW-0687">Ribonucleoprotein</keyword>
<comment type="similarity">
    <text evidence="1 4">Belongs to the eukaryotic ribosomal protein eS25 family.</text>
</comment>
<gene>
    <name evidence="6" type="ORF">FUG_LOCUS431357</name>
    <name evidence="5" type="ORF">MDCFG202_LOCUS600553</name>
</gene>
<protein>
    <recommendedName>
        <fullName evidence="4">40S ribosomal protein S25</fullName>
    </recommendedName>
</protein>
<dbReference type="AlphaFoldDB" id="A0A4E9EER7"/>
<reference evidence="6" key="1">
    <citation type="submission" date="2019-04" db="EMBL/GenBank/DDBJ databases">
        <authorList>
            <person name="Melise S."/>
            <person name="Noan J."/>
            <person name="Okalmin O."/>
        </authorList>
    </citation>
    <scope>NUCLEOTIDE SEQUENCE</scope>
    <source>
        <strain evidence="6">FN9</strain>
    </source>
</reference>
<reference evidence="5" key="2">
    <citation type="submission" date="2021-03" db="EMBL/GenBank/DDBJ databases">
        <authorList>
            <person name="Alouane T."/>
            <person name="Langin T."/>
            <person name="Bonhomme L."/>
        </authorList>
    </citation>
    <scope>NUCLEOTIDE SEQUENCE</scope>
    <source>
        <strain evidence="5">MDC_Fg202</strain>
    </source>
</reference>
<dbReference type="GO" id="GO:0005840">
    <property type="term" value="C:ribosome"/>
    <property type="evidence" value="ECO:0007669"/>
    <property type="project" value="UniProtKB-KW"/>
</dbReference>
<keyword evidence="2 4" id="KW-0689">Ribosomal protein</keyword>
<dbReference type="InterPro" id="IPR004977">
    <property type="entry name" value="Ribosomal_eS25"/>
</dbReference>
<dbReference type="Gene3D" id="1.10.10.10">
    <property type="entry name" value="Winged helix-like DNA-binding domain superfamily/Winged helix DNA-binding domain"/>
    <property type="match status" value="1"/>
</dbReference>
<dbReference type="GO" id="GO:1990904">
    <property type="term" value="C:ribonucleoprotein complex"/>
    <property type="evidence" value="ECO:0007669"/>
    <property type="project" value="UniProtKB-KW"/>
</dbReference>
<dbReference type="Proteomes" id="UP000746612">
    <property type="component" value="Unassembled WGS sequence"/>
</dbReference>
<accession>A0A4E9EER7</accession>
<name>A0A4E9EER7_GIBZA</name>
<dbReference type="EMBL" id="CAAKMV010000152">
    <property type="protein sequence ID" value="VIO61225.1"/>
    <property type="molecule type" value="Genomic_DNA"/>
</dbReference>
<evidence type="ECO:0000313" key="6">
    <source>
        <dbReference type="EMBL" id="VIO61225.1"/>
    </source>
</evidence>
<evidence type="ECO:0000256" key="1">
    <source>
        <dbReference type="ARBA" id="ARBA00009106"/>
    </source>
</evidence>
<evidence type="ECO:0000256" key="2">
    <source>
        <dbReference type="ARBA" id="ARBA00022980"/>
    </source>
</evidence>
<dbReference type="PROSITE" id="PS51257">
    <property type="entry name" value="PROKAR_LIPOPROTEIN"/>
    <property type="match status" value="1"/>
</dbReference>
<proteinExistence type="inferred from homology"/>
<sequence>MCRHKFSATSVSTLACPAYPTLIPVADTTLVDGMKINSSLARQCLADLEEKGIIKPVVTHSKMKIYSILAFPPPHCPILAKTRCRRD</sequence>
<dbReference type="EMBL" id="CAJPIJ010000257">
    <property type="protein sequence ID" value="CAG2010921.1"/>
    <property type="molecule type" value="Genomic_DNA"/>
</dbReference>
<dbReference type="InterPro" id="IPR036388">
    <property type="entry name" value="WH-like_DNA-bd_sf"/>
</dbReference>
<dbReference type="Pfam" id="PF03297">
    <property type="entry name" value="Ribosomal_S25"/>
    <property type="match status" value="1"/>
</dbReference>
<organism evidence="6">
    <name type="scientific">Gibberella zeae</name>
    <name type="common">Wheat head blight fungus</name>
    <name type="synonym">Fusarium graminearum</name>
    <dbReference type="NCBI Taxonomy" id="5518"/>
    <lineage>
        <taxon>Eukaryota</taxon>
        <taxon>Fungi</taxon>
        <taxon>Dikarya</taxon>
        <taxon>Ascomycota</taxon>
        <taxon>Pezizomycotina</taxon>
        <taxon>Sordariomycetes</taxon>
        <taxon>Hypocreomycetidae</taxon>
        <taxon>Hypocreales</taxon>
        <taxon>Nectriaceae</taxon>
        <taxon>Fusarium</taxon>
    </lineage>
</organism>
<evidence type="ECO:0000256" key="3">
    <source>
        <dbReference type="ARBA" id="ARBA00023274"/>
    </source>
</evidence>